<accession>A0A0F8W9P1</accession>
<keyword evidence="1" id="KW-1133">Transmembrane helix</keyword>
<dbReference type="EMBL" id="LAZR01066569">
    <property type="protein sequence ID" value="KKK53318.1"/>
    <property type="molecule type" value="Genomic_DNA"/>
</dbReference>
<comment type="caution">
    <text evidence="2">The sequence shown here is derived from an EMBL/GenBank/DDBJ whole genome shotgun (WGS) entry which is preliminary data.</text>
</comment>
<gene>
    <name evidence="2" type="ORF">LCGC14_3096000</name>
</gene>
<reference evidence="2" key="1">
    <citation type="journal article" date="2015" name="Nature">
        <title>Complex archaea that bridge the gap between prokaryotes and eukaryotes.</title>
        <authorList>
            <person name="Spang A."/>
            <person name="Saw J.H."/>
            <person name="Jorgensen S.L."/>
            <person name="Zaremba-Niedzwiedzka K."/>
            <person name="Martijn J."/>
            <person name="Lind A.E."/>
            <person name="van Eijk R."/>
            <person name="Schleper C."/>
            <person name="Guy L."/>
            <person name="Ettema T.J."/>
        </authorList>
    </citation>
    <scope>NUCLEOTIDE SEQUENCE</scope>
</reference>
<keyword evidence="1" id="KW-0812">Transmembrane</keyword>
<feature type="transmembrane region" description="Helical" evidence="1">
    <location>
        <begin position="15"/>
        <end position="30"/>
    </location>
</feature>
<proteinExistence type="predicted"/>
<evidence type="ECO:0000313" key="2">
    <source>
        <dbReference type="EMBL" id="KKK53318.1"/>
    </source>
</evidence>
<organism evidence="2">
    <name type="scientific">marine sediment metagenome</name>
    <dbReference type="NCBI Taxonomy" id="412755"/>
    <lineage>
        <taxon>unclassified sequences</taxon>
        <taxon>metagenomes</taxon>
        <taxon>ecological metagenomes</taxon>
    </lineage>
</organism>
<name>A0A0F8W9P1_9ZZZZ</name>
<evidence type="ECO:0000256" key="1">
    <source>
        <dbReference type="SAM" id="Phobius"/>
    </source>
</evidence>
<keyword evidence="1" id="KW-0472">Membrane</keyword>
<sequence length="31" mass="3997">MRRVLDEAWFWFREEWWWLGVLVLILATVFQ</sequence>
<dbReference type="AlphaFoldDB" id="A0A0F8W9P1"/>
<protein>
    <submittedName>
        <fullName evidence="2">Uncharacterized protein</fullName>
    </submittedName>
</protein>